<proteinExistence type="predicted"/>
<dbReference type="EMBL" id="CP021106">
    <property type="protein sequence ID" value="ARO88795.1"/>
    <property type="molecule type" value="Genomic_DNA"/>
</dbReference>
<feature type="compositionally biased region" description="Pro residues" evidence="1">
    <location>
        <begin position="319"/>
        <end position="348"/>
    </location>
</feature>
<evidence type="ECO:0000313" key="2">
    <source>
        <dbReference type="EMBL" id="ARO88795.1"/>
    </source>
</evidence>
<organism evidence="2 3">
    <name type="scientific">Nitrosospira lacus</name>
    <dbReference type="NCBI Taxonomy" id="1288494"/>
    <lineage>
        <taxon>Bacteria</taxon>
        <taxon>Pseudomonadati</taxon>
        <taxon>Pseudomonadota</taxon>
        <taxon>Betaproteobacteria</taxon>
        <taxon>Nitrosomonadales</taxon>
        <taxon>Nitrosomonadaceae</taxon>
        <taxon>Nitrosospira</taxon>
    </lineage>
</organism>
<dbReference type="Proteomes" id="UP000012179">
    <property type="component" value="Chromosome"/>
</dbReference>
<evidence type="ECO:0000313" key="3">
    <source>
        <dbReference type="Proteomes" id="UP000012179"/>
    </source>
</evidence>
<keyword evidence="3" id="KW-1185">Reference proteome</keyword>
<name>A0A1W6SSP5_9PROT</name>
<accession>A0A1W6SSP5</accession>
<sequence length="538" mass="57774">MATPPLVEPLGKAYWLPRISGAARDSVAELDDRPSGKKLLAQYRALKTNAEVYRWALELQCIPHTPYGNYLWACVVMIKDHDAKVAVETANRLIALQIGLSSISGHFQSLEHMDPHEPVPPTADPGVANVPTGNFIDSFATAKHDLSYRFRQGKLSTVLHLVYPDKFELDLDLFTICETTDPNPIQSYARATLGPGKRIVPLRMTQATTPRLYREKWKALVTINADNEDFMTFVSIGLAGVMSNLPVGYLPAGKPATPGRTRAPAVGTPGAPPTEPVKAPVKPPVEPPAVKPPPPPEVNGRATARPPLNDATRGIDSPGAPPTEPVKAPVKPPVEPPAVKPPPPPPPEVSGRATARPPLNDATRGIDSPGVVKKPASNDNVQVKKPGQVVVPPKEAANWNLPRPTGPGYIGVPGEILGTIPKADMPTAPPTSAPYGTEIERPMAVIVHDRFPKTRFQYNTGRGNTGADAIWMDGDDPGFDIADFKPDTDSGYAKFVAQVRRIWNGGPRAVPGKPFRAALIAYRPDGTVYVATVLNVTP</sequence>
<dbReference type="AlphaFoldDB" id="A0A1W6SSP5"/>
<feature type="region of interest" description="Disordered" evidence="1">
    <location>
        <begin position="256"/>
        <end position="385"/>
    </location>
</feature>
<feature type="compositionally biased region" description="Pro residues" evidence="1">
    <location>
        <begin position="270"/>
        <end position="297"/>
    </location>
</feature>
<dbReference type="RefSeq" id="WP_085922067.1">
    <property type="nucleotide sequence ID" value="NZ_CP021106.3"/>
</dbReference>
<reference evidence="2 3" key="1">
    <citation type="journal article" date="2015" name="Int. J. Syst. Evol. Microbiol.">
        <title>Nitrosospira lacus sp. nov., a psychrotolerant, ammonia-oxidizing bacterium from sandy lake sediment.</title>
        <authorList>
            <person name="Urakawa H."/>
            <person name="Garcia J.C."/>
            <person name="Nielsen J.L."/>
            <person name="Le V.Q."/>
            <person name="Kozlowski J.A."/>
            <person name="Stein L.Y."/>
            <person name="Lim C.K."/>
            <person name="Pommerening-Roser A."/>
            <person name="Martens-Habbena W."/>
            <person name="Stahl D.A."/>
            <person name="Klotz M.G."/>
        </authorList>
    </citation>
    <scope>NUCLEOTIDE SEQUENCE [LARGE SCALE GENOMIC DNA]</scope>
    <source>
        <strain evidence="2 3">APG3</strain>
    </source>
</reference>
<dbReference type="OrthoDB" id="9755872at2"/>
<protein>
    <submittedName>
        <fullName evidence="2">Uncharacterized protein</fullName>
    </submittedName>
</protein>
<gene>
    <name evidence="2" type="ORF">EBAPG3_014025</name>
</gene>
<evidence type="ECO:0000256" key="1">
    <source>
        <dbReference type="SAM" id="MobiDB-lite"/>
    </source>
</evidence>
<dbReference type="KEGG" id="nlc:EBAPG3_014025"/>